<keyword evidence="1" id="KW-1133">Transmembrane helix</keyword>
<feature type="transmembrane region" description="Helical" evidence="1">
    <location>
        <begin position="67"/>
        <end position="90"/>
    </location>
</feature>
<dbReference type="AlphaFoldDB" id="A0A844XH18"/>
<protein>
    <submittedName>
        <fullName evidence="2">Uncharacterized protein</fullName>
    </submittedName>
</protein>
<organism evidence="2 3">
    <name type="scientific">Aurantiacibacter rhizosphaerae</name>
    <dbReference type="NCBI Taxonomy" id="2691582"/>
    <lineage>
        <taxon>Bacteria</taxon>
        <taxon>Pseudomonadati</taxon>
        <taxon>Pseudomonadota</taxon>
        <taxon>Alphaproteobacteria</taxon>
        <taxon>Sphingomonadales</taxon>
        <taxon>Erythrobacteraceae</taxon>
        <taxon>Aurantiacibacter</taxon>
    </lineage>
</organism>
<gene>
    <name evidence="2" type="ORF">GRF63_12945</name>
</gene>
<feature type="transmembrane region" description="Helical" evidence="1">
    <location>
        <begin position="102"/>
        <end position="126"/>
    </location>
</feature>
<comment type="caution">
    <text evidence="2">The sequence shown here is derived from an EMBL/GenBank/DDBJ whole genome shotgun (WGS) entry which is preliminary data.</text>
</comment>
<dbReference type="Proteomes" id="UP000461409">
    <property type="component" value="Unassembled WGS sequence"/>
</dbReference>
<sequence length="179" mass="18694">MTADPRNTVSEITEITDKELGLMIGSFFRATGWGAVAGGGFFLVFTVPAGLTAMISQGDPQGLLLGLLPLGIALAGTLIGMLLIGLPLTALLRQFRRERAPIFAAVGMVGGLVLPMLFAALLEGAFNSGTLWIGFFFGLFGALAGGVCGKIWGSYREDVARAADGPEGAPTNPFHDMIY</sequence>
<keyword evidence="1" id="KW-0472">Membrane</keyword>
<accession>A0A844XH18</accession>
<reference evidence="2 3" key="1">
    <citation type="submission" date="2019-12" db="EMBL/GenBank/DDBJ databases">
        <authorList>
            <person name="Lee S.D."/>
        </authorList>
    </citation>
    <scope>NUCLEOTIDE SEQUENCE [LARGE SCALE GENOMIC DNA]</scope>
    <source>
        <strain evidence="2 3">GH3-10</strain>
    </source>
</reference>
<evidence type="ECO:0000256" key="1">
    <source>
        <dbReference type="SAM" id="Phobius"/>
    </source>
</evidence>
<reference evidence="2 3" key="2">
    <citation type="submission" date="2020-02" db="EMBL/GenBank/DDBJ databases">
        <title>Erythrobacter dongmakensis sp. nov., isolated from a tidal mudflat.</title>
        <authorList>
            <person name="Kim I.S."/>
        </authorList>
    </citation>
    <scope>NUCLEOTIDE SEQUENCE [LARGE SCALE GENOMIC DNA]</scope>
    <source>
        <strain evidence="2 3">GH3-10</strain>
    </source>
</reference>
<dbReference type="RefSeq" id="WP_160486472.1">
    <property type="nucleotide sequence ID" value="NZ_WUBR01000003.1"/>
</dbReference>
<feature type="transmembrane region" description="Helical" evidence="1">
    <location>
        <begin position="132"/>
        <end position="152"/>
    </location>
</feature>
<keyword evidence="3" id="KW-1185">Reference proteome</keyword>
<keyword evidence="1" id="KW-0812">Transmembrane</keyword>
<evidence type="ECO:0000313" key="3">
    <source>
        <dbReference type="Proteomes" id="UP000461409"/>
    </source>
</evidence>
<feature type="transmembrane region" description="Helical" evidence="1">
    <location>
        <begin position="33"/>
        <end position="55"/>
    </location>
</feature>
<name>A0A844XH18_9SPHN</name>
<evidence type="ECO:0000313" key="2">
    <source>
        <dbReference type="EMBL" id="MWV28815.1"/>
    </source>
</evidence>
<proteinExistence type="predicted"/>
<dbReference type="EMBL" id="WUBR01000003">
    <property type="protein sequence ID" value="MWV28815.1"/>
    <property type="molecule type" value="Genomic_DNA"/>
</dbReference>